<evidence type="ECO:0000313" key="1">
    <source>
        <dbReference type="EMBL" id="MBT8550427.1"/>
    </source>
</evidence>
<proteinExistence type="predicted"/>
<organism evidence="1 2">
    <name type="scientific">Polynucleobacter paneuropaeus</name>
    <dbReference type="NCBI Taxonomy" id="2527775"/>
    <lineage>
        <taxon>Bacteria</taxon>
        <taxon>Pseudomonadati</taxon>
        <taxon>Pseudomonadota</taxon>
        <taxon>Betaproteobacteria</taxon>
        <taxon>Burkholderiales</taxon>
        <taxon>Burkholderiaceae</taxon>
        <taxon>Polynucleobacter</taxon>
    </lineage>
</organism>
<sequence>MRITININDDLYQRVLTLTADKQNNSKLFTEILETYVRIETAKRLAALGGKGLNMKNIHRRRAIN</sequence>
<dbReference type="AlphaFoldDB" id="A0A9Q2WHQ2"/>
<dbReference type="EMBL" id="JAANEY010000001">
    <property type="protein sequence ID" value="MBT8550427.1"/>
    <property type="molecule type" value="Genomic_DNA"/>
</dbReference>
<protein>
    <submittedName>
        <fullName evidence="1">Type II toxin-antitoxin system VapB family antitoxin</fullName>
    </submittedName>
</protein>
<accession>A0A9Q2WHQ2</accession>
<evidence type="ECO:0000313" key="2">
    <source>
        <dbReference type="Proteomes" id="UP000783102"/>
    </source>
</evidence>
<dbReference type="RefSeq" id="WP_112313787.1">
    <property type="nucleotide sequence ID" value="NZ_CP030087.1"/>
</dbReference>
<name>A0A9Q2WHQ2_9BURK</name>
<dbReference type="OrthoDB" id="332069at2"/>
<comment type="caution">
    <text evidence="1">The sequence shown here is derived from an EMBL/GenBank/DDBJ whole genome shotgun (WGS) entry which is preliminary data.</text>
</comment>
<reference evidence="1" key="1">
    <citation type="journal article" date="2021" name="Genome Biol. Evol.">
        <title>Continental-Scale Gene Flow Prevents Allopatric Divergence of Pelagic Freshwater Bacteria.</title>
        <authorList>
            <person name="Hoetzinger M."/>
            <person name="Pitt A."/>
            <person name="Huemer A."/>
            <person name="Hahn M.W."/>
        </authorList>
    </citation>
    <scope>NUCLEOTIDE SEQUENCE</scope>
    <source>
        <strain evidence="1">SM1-W8</strain>
    </source>
</reference>
<dbReference type="Proteomes" id="UP000783102">
    <property type="component" value="Unassembled WGS sequence"/>
</dbReference>
<gene>
    <name evidence="1" type="ORF">G6731_00425</name>
</gene>